<name>A0A317CL22_9GAMM</name>
<dbReference type="EMBL" id="QGKL01000007">
    <property type="protein sequence ID" value="PWQ99238.1"/>
    <property type="molecule type" value="Genomic_DNA"/>
</dbReference>
<dbReference type="AlphaFoldDB" id="A0A317CL22"/>
<gene>
    <name evidence="2" type="ORF">DKT75_01445</name>
</gene>
<reference evidence="2 3" key="1">
    <citation type="submission" date="2018-05" db="EMBL/GenBank/DDBJ databases">
        <title>Leucothrix arctica sp. nov., isolated from Arctic seawater.</title>
        <authorList>
            <person name="Choi A."/>
            <person name="Baek K."/>
        </authorList>
    </citation>
    <scope>NUCLEOTIDE SEQUENCE [LARGE SCALE GENOMIC DNA]</scope>
    <source>
        <strain evidence="2 3">IMCC9719</strain>
    </source>
</reference>
<keyword evidence="1" id="KW-0732">Signal</keyword>
<dbReference type="OrthoDB" id="7073980at2"/>
<proteinExistence type="predicted"/>
<evidence type="ECO:0000313" key="2">
    <source>
        <dbReference type="EMBL" id="PWQ99238.1"/>
    </source>
</evidence>
<dbReference type="RefSeq" id="WP_109821663.1">
    <property type="nucleotide sequence ID" value="NZ_QGKL01000007.1"/>
</dbReference>
<evidence type="ECO:0000256" key="1">
    <source>
        <dbReference type="SAM" id="SignalP"/>
    </source>
</evidence>
<accession>A0A317CL22</accession>
<feature type="signal peptide" evidence="1">
    <location>
        <begin position="1"/>
        <end position="25"/>
    </location>
</feature>
<evidence type="ECO:0000313" key="3">
    <source>
        <dbReference type="Proteomes" id="UP000245506"/>
    </source>
</evidence>
<dbReference type="Proteomes" id="UP000245506">
    <property type="component" value="Unassembled WGS sequence"/>
</dbReference>
<comment type="caution">
    <text evidence="2">The sequence shown here is derived from an EMBL/GenBank/DDBJ whole genome shotgun (WGS) entry which is preliminary data.</text>
</comment>
<organism evidence="2 3">
    <name type="scientific">Leucothrix arctica</name>
    <dbReference type="NCBI Taxonomy" id="1481894"/>
    <lineage>
        <taxon>Bacteria</taxon>
        <taxon>Pseudomonadati</taxon>
        <taxon>Pseudomonadota</taxon>
        <taxon>Gammaproteobacteria</taxon>
        <taxon>Thiotrichales</taxon>
        <taxon>Thiotrichaceae</taxon>
        <taxon>Leucothrix</taxon>
    </lineage>
</organism>
<protein>
    <submittedName>
        <fullName evidence="2">Uncharacterized protein</fullName>
    </submittedName>
</protein>
<keyword evidence="3" id="KW-1185">Reference proteome</keyword>
<feature type="chain" id="PRO_5016356693" evidence="1">
    <location>
        <begin position="26"/>
        <end position="192"/>
    </location>
</feature>
<sequence length="192" mass="20045">MNKYIRKSLLPVLVIGLGLHTSVNAIDVEGGVTSLPEAACTLETLKGSYTWSEATRTDYSDFGFSEFDAGWVYAVSVGREVNDGNGNITSGHMTINNTFADDADIPVEFGGTGGDSILEIAYTGTVTVNPDCTGTYSITLSTGGDGGGGNIYIDPLTGNFKMLDIHNIGIANFSLDGSGAGLSSPFPNVTWP</sequence>